<reference evidence="2 3" key="1">
    <citation type="submission" date="2016-11" db="EMBL/GenBank/DDBJ databases">
        <authorList>
            <person name="Jaros S."/>
            <person name="Januszkiewicz K."/>
            <person name="Wedrychowicz H."/>
        </authorList>
    </citation>
    <scope>NUCLEOTIDE SEQUENCE [LARGE SCALE GENOMIC DNA]</scope>
    <source>
        <strain evidence="2 3">GAS138</strain>
    </source>
</reference>
<dbReference type="EMBL" id="LT670817">
    <property type="protein sequence ID" value="SHI16164.1"/>
    <property type="molecule type" value="Genomic_DNA"/>
</dbReference>
<organism evidence="2 3">
    <name type="scientific">Bradyrhizobium erythrophlei</name>
    <dbReference type="NCBI Taxonomy" id="1437360"/>
    <lineage>
        <taxon>Bacteria</taxon>
        <taxon>Pseudomonadati</taxon>
        <taxon>Pseudomonadota</taxon>
        <taxon>Alphaproteobacteria</taxon>
        <taxon>Hyphomicrobiales</taxon>
        <taxon>Nitrobacteraceae</taxon>
        <taxon>Bradyrhizobium</taxon>
    </lineage>
</organism>
<sequence>MRCLPLVIGVFGAVVAFTSGASAQSINLTGTYRCIQDCRDGHVGGPAFVTQNGWNLNLVTETGESYRAWPDLAAPYGRIWIEARNESAVYSPDGMRIQFDDGRIWQRDLGPLPRGWRRARVVAR</sequence>
<gene>
    <name evidence="2" type="ORF">SAMN05443248_8864</name>
</gene>
<name>A0A1M5YWC3_9BRAD</name>
<protein>
    <recommendedName>
        <fullName evidence="4">Protease inhibitor Inh</fullName>
    </recommendedName>
</protein>
<feature type="signal peptide" evidence="1">
    <location>
        <begin position="1"/>
        <end position="23"/>
    </location>
</feature>
<accession>A0A1M5YWC3</accession>
<dbReference type="OrthoDB" id="8250056at2"/>
<evidence type="ECO:0000313" key="2">
    <source>
        <dbReference type="EMBL" id="SHI16164.1"/>
    </source>
</evidence>
<dbReference type="RefSeq" id="WP_079606811.1">
    <property type="nucleotide sequence ID" value="NZ_LT670817.1"/>
</dbReference>
<dbReference type="Proteomes" id="UP000189796">
    <property type="component" value="Chromosome I"/>
</dbReference>
<keyword evidence="1" id="KW-0732">Signal</keyword>
<evidence type="ECO:0000256" key="1">
    <source>
        <dbReference type="SAM" id="SignalP"/>
    </source>
</evidence>
<evidence type="ECO:0008006" key="4">
    <source>
        <dbReference type="Google" id="ProtNLM"/>
    </source>
</evidence>
<evidence type="ECO:0000313" key="3">
    <source>
        <dbReference type="Proteomes" id="UP000189796"/>
    </source>
</evidence>
<feature type="chain" id="PRO_5009915358" description="Protease inhibitor Inh" evidence="1">
    <location>
        <begin position="24"/>
        <end position="124"/>
    </location>
</feature>
<proteinExistence type="predicted"/>
<dbReference type="AlphaFoldDB" id="A0A1M5YWC3"/>